<dbReference type="AlphaFoldDB" id="A0A210PEF6"/>
<sequence>MGCNNSKVEEGVQQERKQIKVVPVNRPVTHKPGPSLNTGIHNTARKTELTALMQLKEEGVVPKKGEGGVAFVLKIDNMSESDESFAVLPGVPECRRNNPQYATYSPQACHGPPRRLPPINRSKSIAAIDAKLERARLNRERKIAERKATWARKYARVEASMLPKSTNVPEC</sequence>
<proteinExistence type="predicted"/>
<comment type="caution">
    <text evidence="1">The sequence shown here is derived from an EMBL/GenBank/DDBJ whole genome shotgun (WGS) entry which is preliminary data.</text>
</comment>
<name>A0A210PEF6_MIZYE</name>
<evidence type="ECO:0000313" key="1">
    <source>
        <dbReference type="EMBL" id="OWF34868.1"/>
    </source>
</evidence>
<keyword evidence="2" id="KW-1185">Reference proteome</keyword>
<protein>
    <submittedName>
        <fullName evidence="1">Uncharacterized protein</fullName>
    </submittedName>
</protein>
<accession>A0A210PEF6</accession>
<dbReference type="EMBL" id="NEDP02076748">
    <property type="protein sequence ID" value="OWF34868.1"/>
    <property type="molecule type" value="Genomic_DNA"/>
</dbReference>
<organism evidence="1 2">
    <name type="scientific">Mizuhopecten yessoensis</name>
    <name type="common">Japanese scallop</name>
    <name type="synonym">Patinopecten yessoensis</name>
    <dbReference type="NCBI Taxonomy" id="6573"/>
    <lineage>
        <taxon>Eukaryota</taxon>
        <taxon>Metazoa</taxon>
        <taxon>Spiralia</taxon>
        <taxon>Lophotrochozoa</taxon>
        <taxon>Mollusca</taxon>
        <taxon>Bivalvia</taxon>
        <taxon>Autobranchia</taxon>
        <taxon>Pteriomorphia</taxon>
        <taxon>Pectinida</taxon>
        <taxon>Pectinoidea</taxon>
        <taxon>Pectinidae</taxon>
        <taxon>Mizuhopecten</taxon>
    </lineage>
</organism>
<gene>
    <name evidence="1" type="ORF">KP79_PYT15670</name>
</gene>
<dbReference type="Proteomes" id="UP000242188">
    <property type="component" value="Unassembled WGS sequence"/>
</dbReference>
<evidence type="ECO:0000313" key="2">
    <source>
        <dbReference type="Proteomes" id="UP000242188"/>
    </source>
</evidence>
<reference evidence="1 2" key="1">
    <citation type="journal article" date="2017" name="Nat. Ecol. Evol.">
        <title>Scallop genome provides insights into evolution of bilaterian karyotype and development.</title>
        <authorList>
            <person name="Wang S."/>
            <person name="Zhang J."/>
            <person name="Jiao W."/>
            <person name="Li J."/>
            <person name="Xun X."/>
            <person name="Sun Y."/>
            <person name="Guo X."/>
            <person name="Huan P."/>
            <person name="Dong B."/>
            <person name="Zhang L."/>
            <person name="Hu X."/>
            <person name="Sun X."/>
            <person name="Wang J."/>
            <person name="Zhao C."/>
            <person name="Wang Y."/>
            <person name="Wang D."/>
            <person name="Huang X."/>
            <person name="Wang R."/>
            <person name="Lv J."/>
            <person name="Li Y."/>
            <person name="Zhang Z."/>
            <person name="Liu B."/>
            <person name="Lu W."/>
            <person name="Hui Y."/>
            <person name="Liang J."/>
            <person name="Zhou Z."/>
            <person name="Hou R."/>
            <person name="Li X."/>
            <person name="Liu Y."/>
            <person name="Li H."/>
            <person name="Ning X."/>
            <person name="Lin Y."/>
            <person name="Zhao L."/>
            <person name="Xing Q."/>
            <person name="Dou J."/>
            <person name="Li Y."/>
            <person name="Mao J."/>
            <person name="Guo H."/>
            <person name="Dou H."/>
            <person name="Li T."/>
            <person name="Mu C."/>
            <person name="Jiang W."/>
            <person name="Fu Q."/>
            <person name="Fu X."/>
            <person name="Miao Y."/>
            <person name="Liu J."/>
            <person name="Yu Q."/>
            <person name="Li R."/>
            <person name="Liao H."/>
            <person name="Li X."/>
            <person name="Kong Y."/>
            <person name="Jiang Z."/>
            <person name="Chourrout D."/>
            <person name="Li R."/>
            <person name="Bao Z."/>
        </authorList>
    </citation>
    <scope>NUCLEOTIDE SEQUENCE [LARGE SCALE GENOMIC DNA]</scope>
    <source>
        <strain evidence="1 2">PY_sf001</strain>
    </source>
</reference>